<evidence type="ECO:0000313" key="4">
    <source>
        <dbReference type="Proteomes" id="UP001204142"/>
    </source>
</evidence>
<evidence type="ECO:0000256" key="1">
    <source>
        <dbReference type="ARBA" id="ARBA00006464"/>
    </source>
</evidence>
<comment type="similarity">
    <text evidence="1">Belongs to the bacterial sugar transferase family.</text>
</comment>
<protein>
    <submittedName>
        <fullName evidence="3">Sugar transferase</fullName>
    </submittedName>
</protein>
<dbReference type="EMBL" id="JANIGO010000006">
    <property type="protein sequence ID" value="MCQ8897733.1"/>
    <property type="molecule type" value="Genomic_DNA"/>
</dbReference>
<proteinExistence type="inferred from homology"/>
<accession>A0ABT1WJS7</accession>
<reference evidence="3 4" key="1">
    <citation type="submission" date="2022-07" db="EMBL/GenBank/DDBJ databases">
        <authorList>
            <person name="Xamxidin M."/>
            <person name="Wu M."/>
        </authorList>
    </citation>
    <scope>NUCLEOTIDE SEQUENCE [LARGE SCALE GENOMIC DNA]</scope>
    <source>
        <strain evidence="3 4">NBRC 111650</strain>
    </source>
</reference>
<gene>
    <name evidence="3" type="ORF">NQT62_14925</name>
</gene>
<dbReference type="Pfam" id="PF02397">
    <property type="entry name" value="Bac_transf"/>
    <property type="match status" value="1"/>
</dbReference>
<evidence type="ECO:0000259" key="2">
    <source>
        <dbReference type="Pfam" id="PF02397"/>
    </source>
</evidence>
<organism evidence="3 4">
    <name type="scientific">Limnobacter humi</name>
    <dbReference type="NCBI Taxonomy" id="1778671"/>
    <lineage>
        <taxon>Bacteria</taxon>
        <taxon>Pseudomonadati</taxon>
        <taxon>Pseudomonadota</taxon>
        <taxon>Betaproteobacteria</taxon>
        <taxon>Burkholderiales</taxon>
        <taxon>Burkholderiaceae</taxon>
        <taxon>Limnobacter</taxon>
    </lineage>
</organism>
<dbReference type="GO" id="GO:0016740">
    <property type="term" value="F:transferase activity"/>
    <property type="evidence" value="ECO:0007669"/>
    <property type="project" value="UniProtKB-KW"/>
</dbReference>
<dbReference type="Proteomes" id="UP001204142">
    <property type="component" value="Unassembled WGS sequence"/>
</dbReference>
<sequence>MPKRLFDILASLAGLVLLSPVLVAIAVLIKRDSPGPVFFRQERIGRGGVPFRIHKFRTMTVQAPSLGPQITVGNDHRITRIGGFLRHYKLDELPQLLDVLLGSMSIVGPRPEVPKYVALYPADIKKTVLSVRPGITDLASIEYRSESELLGQSSNPEHTYIHEVMPAKLKYCVQYVEQQSLLLDLRIILRTFLAILK</sequence>
<feature type="domain" description="Bacterial sugar transferase" evidence="2">
    <location>
        <begin position="3"/>
        <end position="197"/>
    </location>
</feature>
<comment type="caution">
    <text evidence="3">The sequence shown here is derived from an EMBL/GenBank/DDBJ whole genome shotgun (WGS) entry which is preliminary data.</text>
</comment>
<keyword evidence="4" id="KW-1185">Reference proteome</keyword>
<dbReference type="RefSeq" id="WP_256765538.1">
    <property type="nucleotide sequence ID" value="NZ_JANIGO010000006.1"/>
</dbReference>
<name>A0ABT1WJS7_9BURK</name>
<dbReference type="PANTHER" id="PTHR30576">
    <property type="entry name" value="COLANIC BIOSYNTHESIS UDP-GLUCOSE LIPID CARRIER TRANSFERASE"/>
    <property type="match status" value="1"/>
</dbReference>
<evidence type="ECO:0000313" key="3">
    <source>
        <dbReference type="EMBL" id="MCQ8897733.1"/>
    </source>
</evidence>
<dbReference type="PANTHER" id="PTHR30576:SF20">
    <property type="entry name" value="QUINOVOSAMINEPHOSPHOTRANSFERAE-RELATED"/>
    <property type="match status" value="1"/>
</dbReference>
<dbReference type="InterPro" id="IPR003362">
    <property type="entry name" value="Bact_transf"/>
</dbReference>
<keyword evidence="3" id="KW-0808">Transferase</keyword>